<comment type="caution">
    <text evidence="1">The sequence shown here is derived from an EMBL/GenBank/DDBJ whole genome shotgun (WGS) entry which is preliminary data.</text>
</comment>
<evidence type="ECO:0000313" key="1">
    <source>
        <dbReference type="EMBL" id="KAF4857823.1"/>
    </source>
</evidence>
<dbReference type="Proteomes" id="UP000711996">
    <property type="component" value="Unassembled WGS sequence"/>
</dbReference>
<name>A0A9P5K3I0_COLSI</name>
<reference evidence="1" key="1">
    <citation type="submission" date="2019-06" db="EMBL/GenBank/DDBJ databases">
        <authorList>
            <person name="Gan P."/>
            <person name="Shirasu K."/>
        </authorList>
    </citation>
    <scope>NUCLEOTIDE SEQUENCE [LARGE SCALE GENOMIC DNA]</scope>
    <source>
        <strain evidence="1">CAD2</strain>
    </source>
</reference>
<sequence>MPGSLLRIEMRAGAFLDSFSVAERSVLKWLVTQKSVTKCDVWCWQWWFWGLVSLLWLVPAAQTMGIHGGIGTREGVQVQNASCSGRTPARPH</sequence>
<proteinExistence type="predicted"/>
<dbReference type="AlphaFoldDB" id="A0A9P5K3I0"/>
<evidence type="ECO:0000313" key="2">
    <source>
        <dbReference type="Proteomes" id="UP000711996"/>
    </source>
</evidence>
<keyword evidence="2" id="KW-1185">Reference proteome</keyword>
<dbReference type="EMBL" id="QPMT01000024">
    <property type="protein sequence ID" value="KAF4857823.1"/>
    <property type="molecule type" value="Genomic_DNA"/>
</dbReference>
<organism evidence="1 2">
    <name type="scientific">Colletotrichum siamense</name>
    <name type="common">Anthracnose fungus</name>
    <dbReference type="NCBI Taxonomy" id="690259"/>
    <lineage>
        <taxon>Eukaryota</taxon>
        <taxon>Fungi</taxon>
        <taxon>Dikarya</taxon>
        <taxon>Ascomycota</taxon>
        <taxon>Pezizomycotina</taxon>
        <taxon>Sordariomycetes</taxon>
        <taxon>Hypocreomycetidae</taxon>
        <taxon>Glomerellales</taxon>
        <taxon>Glomerellaceae</taxon>
        <taxon>Colletotrichum</taxon>
        <taxon>Colletotrichum gloeosporioides species complex</taxon>
    </lineage>
</organism>
<accession>A0A9P5K3I0</accession>
<gene>
    <name evidence="1" type="ORF">CGCSCA2_v007988</name>
</gene>
<protein>
    <submittedName>
        <fullName evidence="1">Uncharacterized protein</fullName>
    </submittedName>
</protein>